<dbReference type="AlphaFoldDB" id="A0A6E8PGG2"/>
<dbReference type="GeneID" id="125505922"/>
<dbReference type="SMART" id="SM00034">
    <property type="entry name" value="CLECT"/>
    <property type="match status" value="1"/>
</dbReference>
<dbReference type="Gene3D" id="3.10.100.10">
    <property type="entry name" value="Mannose-Binding Protein A, subunit A"/>
    <property type="match status" value="1"/>
</dbReference>
<dbReference type="PROSITE" id="PS50041">
    <property type="entry name" value="C_TYPE_LECTIN_2"/>
    <property type="match status" value="1"/>
</dbReference>
<dbReference type="InterPro" id="IPR016186">
    <property type="entry name" value="C-type_lectin-like/link_sf"/>
</dbReference>
<evidence type="ECO:0000313" key="2">
    <source>
        <dbReference type="Proteomes" id="UP000008820"/>
    </source>
</evidence>
<dbReference type="SUPFAM" id="SSF56436">
    <property type="entry name" value="C-type lectin-like"/>
    <property type="match status" value="1"/>
</dbReference>
<evidence type="ECO:0000313" key="1">
    <source>
        <dbReference type="EnsemblMetazoa" id="AAEL029028-PA"/>
    </source>
</evidence>
<dbReference type="Proteomes" id="UP000008820">
    <property type="component" value="Chromosome 2"/>
</dbReference>
<protein>
    <submittedName>
        <fullName evidence="1">Uncharacterized protein</fullName>
    </submittedName>
</protein>
<dbReference type="InParanoid" id="A0A6E8PGG2"/>
<dbReference type="Pfam" id="PF00059">
    <property type="entry name" value="Lectin_C"/>
    <property type="match status" value="1"/>
</dbReference>
<dbReference type="RefSeq" id="NP_001395207.1">
    <property type="nucleotide sequence ID" value="NM_001408278.1"/>
</dbReference>
<name>A0A6E8PGG2_AEDAE</name>
<organism evidence="1 2">
    <name type="scientific">Aedes aegypti</name>
    <name type="common">Yellowfever mosquito</name>
    <name type="synonym">Culex aegypti</name>
    <dbReference type="NCBI Taxonomy" id="7159"/>
    <lineage>
        <taxon>Eukaryota</taxon>
        <taxon>Metazoa</taxon>
        <taxon>Ecdysozoa</taxon>
        <taxon>Arthropoda</taxon>
        <taxon>Hexapoda</taxon>
        <taxon>Insecta</taxon>
        <taxon>Pterygota</taxon>
        <taxon>Neoptera</taxon>
        <taxon>Endopterygota</taxon>
        <taxon>Diptera</taxon>
        <taxon>Nematocera</taxon>
        <taxon>Culicoidea</taxon>
        <taxon>Culicidae</taxon>
        <taxon>Culicinae</taxon>
        <taxon>Aedini</taxon>
        <taxon>Aedes</taxon>
        <taxon>Stegomyia</taxon>
    </lineage>
</organism>
<proteinExistence type="predicted"/>
<keyword evidence="2" id="KW-1185">Reference proteome</keyword>
<dbReference type="InterPro" id="IPR001304">
    <property type="entry name" value="C-type_lectin-like"/>
</dbReference>
<reference evidence="1 2" key="1">
    <citation type="submission" date="2017-06" db="EMBL/GenBank/DDBJ databases">
        <title>Aedes aegypti genome working group (AGWG) sequencing and assembly.</title>
        <authorList>
            <consortium name="Aedes aegypti Genome Working Group (AGWG)"/>
            <person name="Matthews B.J."/>
        </authorList>
    </citation>
    <scope>NUCLEOTIDE SEQUENCE [LARGE SCALE GENOMIC DNA]</scope>
    <source>
        <strain evidence="1 2">LVP_AGWG</strain>
    </source>
</reference>
<dbReference type="EnsemblMetazoa" id="AAEL029028-RA">
    <property type="protein sequence ID" value="AAEL029028-PA"/>
    <property type="gene ID" value="AAEL029028"/>
</dbReference>
<reference evidence="1" key="2">
    <citation type="submission" date="2020-05" db="UniProtKB">
        <authorList>
            <consortium name="EnsemblMetazoa"/>
        </authorList>
    </citation>
    <scope>IDENTIFICATION</scope>
    <source>
        <strain evidence="1">LVP_AGWG</strain>
    </source>
</reference>
<sequence>MHRTILFFVILYTCQEIGWSEETITDQIDIRDEQVKLYSPVKPSAVNGASIDPNEFQQRGVSYTLRCGSNAGNFWVAFRYCIGQTQQLASDESTQDSKMLAKLLTDNSKMIMGKNVWLGATDAGKRNSWIWLSELRPVGGLTKYTRWKDNEPSSIAGNNMCMVAVLDNDEVKWKAQDCETSNCYVCQKYLT</sequence>
<dbReference type="CDD" id="cd00037">
    <property type="entry name" value="CLECT"/>
    <property type="match status" value="1"/>
</dbReference>
<accession>A0A6E8PGG2</accession>
<dbReference type="InterPro" id="IPR016187">
    <property type="entry name" value="CTDL_fold"/>
</dbReference>